<feature type="transmembrane region" description="Helical" evidence="1">
    <location>
        <begin position="12"/>
        <end position="34"/>
    </location>
</feature>
<dbReference type="Pfam" id="PF05232">
    <property type="entry name" value="BTP"/>
    <property type="match status" value="2"/>
</dbReference>
<accession>A0A2R8AH13</accession>
<dbReference type="OrthoDB" id="1631120at2"/>
<dbReference type="InterPro" id="IPR007896">
    <property type="entry name" value="BTP_bacteria"/>
</dbReference>
<dbReference type="AlphaFoldDB" id="A0A2R8AH13"/>
<dbReference type="InterPro" id="IPR058208">
    <property type="entry name" value="PACE"/>
</dbReference>
<feature type="transmembrane region" description="Helical" evidence="1">
    <location>
        <begin position="40"/>
        <end position="62"/>
    </location>
</feature>
<feature type="transmembrane region" description="Helical" evidence="1">
    <location>
        <begin position="110"/>
        <end position="131"/>
    </location>
</feature>
<dbReference type="Proteomes" id="UP000244911">
    <property type="component" value="Unassembled WGS sequence"/>
</dbReference>
<name>A0A2R8AH13_9RHOB</name>
<gene>
    <name evidence="3" type="ORF">ALP8811_00302</name>
</gene>
<feature type="domain" description="Chlorhexidine efflux transporter" evidence="2">
    <location>
        <begin position="77"/>
        <end position="139"/>
    </location>
</feature>
<proteinExistence type="predicted"/>
<dbReference type="NCBIfam" id="NF033664">
    <property type="entry name" value="PACE_transport"/>
    <property type="match status" value="1"/>
</dbReference>
<evidence type="ECO:0000313" key="4">
    <source>
        <dbReference type="Proteomes" id="UP000244911"/>
    </source>
</evidence>
<evidence type="ECO:0000259" key="2">
    <source>
        <dbReference type="Pfam" id="PF05232"/>
    </source>
</evidence>
<feature type="transmembrane region" description="Helical" evidence="1">
    <location>
        <begin position="83"/>
        <end position="104"/>
    </location>
</feature>
<dbReference type="EMBL" id="OMOI01000001">
    <property type="protein sequence ID" value="SPF75315.1"/>
    <property type="molecule type" value="Genomic_DNA"/>
</dbReference>
<keyword evidence="1" id="KW-0472">Membrane</keyword>
<feature type="domain" description="Chlorhexidine efflux transporter" evidence="2">
    <location>
        <begin position="6"/>
        <end position="68"/>
    </location>
</feature>
<sequence length="144" mass="16270">MDTPMRSGRDRLRYTISFELILMAFLVPVGAIYFDKGVHEIGALGLVLSLKAMALNLVYNWVFDRVDARAGRISSDRSVIGRLLHATGFELTLLVTSLPIYMWWLQLGLIEAIATDLTVTTFVVFYTYAFTLGYDRLFPVRVVA</sequence>
<reference evidence="4" key="1">
    <citation type="submission" date="2018-03" db="EMBL/GenBank/DDBJ databases">
        <authorList>
            <person name="Rodrigo-Torres L."/>
            <person name="Arahal R. D."/>
            <person name="Lucena T."/>
        </authorList>
    </citation>
    <scope>NUCLEOTIDE SEQUENCE [LARGE SCALE GENOMIC DNA]</scope>
    <source>
        <strain evidence="4">CECT 8811</strain>
    </source>
</reference>
<keyword evidence="1" id="KW-0812">Transmembrane</keyword>
<keyword evidence="4" id="KW-1185">Reference proteome</keyword>
<evidence type="ECO:0000313" key="3">
    <source>
        <dbReference type="EMBL" id="SPF75315.1"/>
    </source>
</evidence>
<protein>
    <recommendedName>
        <fullName evidence="2">Chlorhexidine efflux transporter domain-containing protein</fullName>
    </recommendedName>
</protein>
<keyword evidence="1" id="KW-1133">Transmembrane helix</keyword>
<organism evidence="3 4">
    <name type="scientific">Aliiroseovarius pelagivivens</name>
    <dbReference type="NCBI Taxonomy" id="1639690"/>
    <lineage>
        <taxon>Bacteria</taxon>
        <taxon>Pseudomonadati</taxon>
        <taxon>Pseudomonadota</taxon>
        <taxon>Alphaproteobacteria</taxon>
        <taxon>Rhodobacterales</taxon>
        <taxon>Paracoccaceae</taxon>
        <taxon>Aliiroseovarius</taxon>
    </lineage>
</organism>
<evidence type="ECO:0000256" key="1">
    <source>
        <dbReference type="SAM" id="Phobius"/>
    </source>
</evidence>